<dbReference type="RefSeq" id="WP_171836880.1">
    <property type="nucleotide sequence ID" value="NZ_CP053709.1"/>
</dbReference>
<dbReference type="Proteomes" id="UP000500767">
    <property type="component" value="Plasmid unnamed1"/>
</dbReference>
<reference evidence="1 2" key="1">
    <citation type="journal article" date="2014" name="World J. Microbiol. Biotechnol.">
        <title>Biodiversity and physiological characteristics of Antarctic and Arctic lichens-associated bacteria.</title>
        <authorList>
            <person name="Lee Y.M."/>
            <person name="Kim E.H."/>
            <person name="Lee H.K."/>
            <person name="Hong S.G."/>
        </authorList>
    </citation>
    <scope>NUCLEOTIDE SEQUENCE [LARGE SCALE GENOMIC DNA]</scope>
    <source>
        <strain evidence="1 2">PAMC 26569</strain>
        <plasmid evidence="1">unnamed1</plasmid>
    </source>
</reference>
<dbReference type="KEGG" id="lck:HN018_22785"/>
<dbReference type="AlphaFoldDB" id="A0A6M8HXG0"/>
<evidence type="ECO:0000313" key="1">
    <source>
        <dbReference type="EMBL" id="QKE93030.1"/>
    </source>
</evidence>
<accession>A0A6M8HXG0</accession>
<proteinExistence type="predicted"/>
<dbReference type="EMBL" id="CP053709">
    <property type="protein sequence ID" value="QKE93030.1"/>
    <property type="molecule type" value="Genomic_DNA"/>
</dbReference>
<gene>
    <name evidence="1" type="ORF">HN018_22785</name>
</gene>
<name>A0A6M8HXG0_9PROT</name>
<organism evidence="1 2">
    <name type="scientific">Lichenicola cladoniae</name>
    <dbReference type="NCBI Taxonomy" id="1484109"/>
    <lineage>
        <taxon>Bacteria</taxon>
        <taxon>Pseudomonadati</taxon>
        <taxon>Pseudomonadota</taxon>
        <taxon>Alphaproteobacteria</taxon>
        <taxon>Acetobacterales</taxon>
        <taxon>Acetobacteraceae</taxon>
        <taxon>Lichenicola</taxon>
    </lineage>
</organism>
<sequence>MLATLEIQTVRLAYGYSDTPYHFTLVLPLPNQHVMPENRQPGYIYVEDYMPTDEAHHLALGKFLGAWSNLEDVVDGMFMQISECDQITGQTIIDTMGSAQRLREAISSLAKKNFLPACARESTLYWNV</sequence>
<protein>
    <submittedName>
        <fullName evidence="1">Uncharacterized protein</fullName>
    </submittedName>
</protein>
<keyword evidence="1" id="KW-0614">Plasmid</keyword>
<keyword evidence="2" id="KW-1185">Reference proteome</keyword>
<geneLocation type="plasmid" evidence="1 2">
    <name>unnamed1</name>
</geneLocation>
<evidence type="ECO:0000313" key="2">
    <source>
        <dbReference type="Proteomes" id="UP000500767"/>
    </source>
</evidence>